<dbReference type="InterPro" id="IPR052196">
    <property type="entry name" value="Bact_Kbp"/>
</dbReference>
<evidence type="ECO:0000259" key="2">
    <source>
        <dbReference type="PROSITE" id="PS51782"/>
    </source>
</evidence>
<organism evidence="3 4">
    <name type="scientific">Parasulfitobacter algicola</name>
    <dbReference type="NCBI Taxonomy" id="2614809"/>
    <lineage>
        <taxon>Bacteria</taxon>
        <taxon>Pseudomonadati</taxon>
        <taxon>Pseudomonadota</taxon>
        <taxon>Alphaproteobacteria</taxon>
        <taxon>Rhodobacterales</taxon>
        <taxon>Roseobacteraceae</taxon>
        <taxon>Parasulfitobacter</taxon>
    </lineage>
</organism>
<keyword evidence="4" id="KW-1185">Reference proteome</keyword>
<dbReference type="Proteomes" id="UP000777935">
    <property type="component" value="Unassembled WGS sequence"/>
</dbReference>
<proteinExistence type="predicted"/>
<keyword evidence="1" id="KW-1133">Transmembrane helix</keyword>
<dbReference type="PROSITE" id="PS51782">
    <property type="entry name" value="LYSM"/>
    <property type="match status" value="1"/>
</dbReference>
<keyword evidence="1" id="KW-0472">Membrane</keyword>
<protein>
    <submittedName>
        <fullName evidence="3">LysM peptidoglycan-binding domain-containing protein</fullName>
    </submittedName>
</protein>
<dbReference type="PANTHER" id="PTHR34700:SF4">
    <property type="entry name" value="PHAGE-LIKE ELEMENT PBSX PROTEIN XKDP"/>
    <property type="match status" value="1"/>
</dbReference>
<reference evidence="3 4" key="1">
    <citation type="submission" date="2020-06" db="EMBL/GenBank/DDBJ databases">
        <title>Sulfitobacter algicola sp. nov., isolated from green algae.</title>
        <authorList>
            <person name="Wang C."/>
        </authorList>
    </citation>
    <scope>NUCLEOTIDE SEQUENCE [LARGE SCALE GENOMIC DNA]</scope>
    <source>
        <strain evidence="3 4">1151</strain>
    </source>
</reference>
<feature type="transmembrane region" description="Helical" evidence="1">
    <location>
        <begin position="9"/>
        <end position="30"/>
    </location>
</feature>
<accession>A0ABX2IZW6</accession>
<evidence type="ECO:0000256" key="1">
    <source>
        <dbReference type="SAM" id="Phobius"/>
    </source>
</evidence>
<sequence length="345" mass="37155">MADKNRKPVLIVAISLLMAVAGGLLTFFLLPKSDPQNPPAVTAQTTAPLVPDAPDSLDEIAVERPTFDVVRVDADGRTLVAGRSLASSDVNIMVDGIPSMTGVTDTGGRFALFLDLEPSRQPRTISLMAQMPDGTLVISTEQMIVSPFDGVNAAEVASQTSPDAPEVPSAPVIVALDEDGLRLAQASQIPPEASDTVALDAIGYDGSGDVQLTGRGDEDSFVRIYVDNKPVTTAQISDQGQWQMELPQVDAGTYTLRIDEVNTEGEVTSRVETPFKREAPSELLIIQENTQQVSVQTVQPGATLWAIAEERYGDGYQYLKVFEANRDRIRNPDLIYPGQIFTVPD</sequence>
<dbReference type="Gene3D" id="3.10.350.10">
    <property type="entry name" value="LysM domain"/>
    <property type="match status" value="1"/>
</dbReference>
<dbReference type="CDD" id="cd00118">
    <property type="entry name" value="LysM"/>
    <property type="match status" value="1"/>
</dbReference>
<dbReference type="SMART" id="SM00257">
    <property type="entry name" value="LysM"/>
    <property type="match status" value="1"/>
</dbReference>
<name>A0ABX2IZW6_9RHOB</name>
<keyword evidence="1" id="KW-0812">Transmembrane</keyword>
<dbReference type="PANTHER" id="PTHR34700">
    <property type="entry name" value="POTASSIUM BINDING PROTEIN KBP"/>
    <property type="match status" value="1"/>
</dbReference>
<dbReference type="Pfam" id="PF01476">
    <property type="entry name" value="LysM"/>
    <property type="match status" value="1"/>
</dbReference>
<evidence type="ECO:0000313" key="4">
    <source>
        <dbReference type="Proteomes" id="UP000777935"/>
    </source>
</evidence>
<gene>
    <name evidence="3" type="ORF">HRQ87_16345</name>
</gene>
<dbReference type="Gene3D" id="2.60.40.10">
    <property type="entry name" value="Immunoglobulins"/>
    <property type="match status" value="1"/>
</dbReference>
<dbReference type="EMBL" id="JABUFE010000012">
    <property type="protein sequence ID" value="NSX56361.1"/>
    <property type="molecule type" value="Genomic_DNA"/>
</dbReference>
<dbReference type="RefSeq" id="WP_174139516.1">
    <property type="nucleotide sequence ID" value="NZ_JABUFE010000012.1"/>
</dbReference>
<dbReference type="InterPro" id="IPR018392">
    <property type="entry name" value="LysM"/>
</dbReference>
<dbReference type="InterPro" id="IPR013783">
    <property type="entry name" value="Ig-like_fold"/>
</dbReference>
<dbReference type="InterPro" id="IPR036779">
    <property type="entry name" value="LysM_dom_sf"/>
</dbReference>
<comment type="caution">
    <text evidence="3">The sequence shown here is derived from an EMBL/GenBank/DDBJ whole genome shotgun (WGS) entry which is preliminary data.</text>
</comment>
<evidence type="ECO:0000313" key="3">
    <source>
        <dbReference type="EMBL" id="NSX56361.1"/>
    </source>
</evidence>
<feature type="domain" description="LysM" evidence="2">
    <location>
        <begin position="294"/>
        <end position="343"/>
    </location>
</feature>